<evidence type="ECO:0000313" key="2">
    <source>
        <dbReference type="Proteomes" id="UP000010556"/>
    </source>
</evidence>
<reference evidence="2" key="1">
    <citation type="journal article" date="2013" name="Science">
        <title>Comparative analysis of bat genomes provides insight into the evolution of flight and immunity.</title>
        <authorList>
            <person name="Zhang G."/>
            <person name="Cowled C."/>
            <person name="Shi Z."/>
            <person name="Huang Z."/>
            <person name="Bishop-Lilly K.A."/>
            <person name="Fang X."/>
            <person name="Wynne J.W."/>
            <person name="Xiong Z."/>
            <person name="Baker M.L."/>
            <person name="Zhao W."/>
            <person name="Tachedjian M."/>
            <person name="Zhu Y."/>
            <person name="Zhou P."/>
            <person name="Jiang X."/>
            <person name="Ng J."/>
            <person name="Yang L."/>
            <person name="Wu L."/>
            <person name="Xiao J."/>
            <person name="Feng Y."/>
            <person name="Chen Y."/>
            <person name="Sun X."/>
            <person name="Zhang Y."/>
            <person name="Marsh G.A."/>
            <person name="Crameri G."/>
            <person name="Broder C.C."/>
            <person name="Frey K.G."/>
            <person name="Wang L.F."/>
            <person name="Wang J."/>
        </authorList>
    </citation>
    <scope>NUCLEOTIDE SEQUENCE [LARGE SCALE GENOMIC DNA]</scope>
</reference>
<dbReference type="AlphaFoldDB" id="L5LUV3"/>
<dbReference type="Proteomes" id="UP000010556">
    <property type="component" value="Unassembled WGS sequence"/>
</dbReference>
<accession>L5LUV3</accession>
<dbReference type="EMBL" id="KB107571">
    <property type="protein sequence ID" value="ELK29866.1"/>
    <property type="molecule type" value="Genomic_DNA"/>
</dbReference>
<protein>
    <submittedName>
        <fullName evidence="1">Uncharacterized protein</fullName>
    </submittedName>
</protein>
<proteinExistence type="predicted"/>
<evidence type="ECO:0000313" key="1">
    <source>
        <dbReference type="EMBL" id="ELK29866.1"/>
    </source>
</evidence>
<gene>
    <name evidence="1" type="ORF">MDA_GLEAN10013464</name>
</gene>
<keyword evidence="2" id="KW-1185">Reference proteome</keyword>
<name>L5LUV3_MYODS</name>
<organism evidence="1 2">
    <name type="scientific">Myotis davidii</name>
    <name type="common">David's myotis</name>
    <dbReference type="NCBI Taxonomy" id="225400"/>
    <lineage>
        <taxon>Eukaryota</taxon>
        <taxon>Metazoa</taxon>
        <taxon>Chordata</taxon>
        <taxon>Craniata</taxon>
        <taxon>Vertebrata</taxon>
        <taxon>Euteleostomi</taxon>
        <taxon>Mammalia</taxon>
        <taxon>Eutheria</taxon>
        <taxon>Laurasiatheria</taxon>
        <taxon>Chiroptera</taxon>
        <taxon>Yangochiroptera</taxon>
        <taxon>Vespertilionidae</taxon>
        <taxon>Myotis</taxon>
    </lineage>
</organism>
<sequence>MHACVQCQHLNSHVFSTPDTRHCEVSPDSRPILSTQIPETSVLAPAKQAQFTSMKRSGNCTSTATGGLLCLLNEEAAQLPQASEPLQNGFGIQAAAVGDDALAPLKDAIDAKMSLMRG</sequence>